<dbReference type="OrthoDB" id="3984991at2759"/>
<evidence type="ECO:0000313" key="3">
    <source>
        <dbReference type="Proteomes" id="UP000307173"/>
    </source>
</evidence>
<dbReference type="Proteomes" id="UP000307173">
    <property type="component" value="Unassembled WGS sequence"/>
</dbReference>
<feature type="region of interest" description="Disordered" evidence="1">
    <location>
        <begin position="570"/>
        <end position="614"/>
    </location>
</feature>
<evidence type="ECO:0000256" key="1">
    <source>
        <dbReference type="SAM" id="MobiDB-lite"/>
    </source>
</evidence>
<organism evidence="2 3">
    <name type="scientific">Pichia inconspicua</name>
    <dbReference type="NCBI Taxonomy" id="52247"/>
    <lineage>
        <taxon>Eukaryota</taxon>
        <taxon>Fungi</taxon>
        <taxon>Dikarya</taxon>
        <taxon>Ascomycota</taxon>
        <taxon>Saccharomycotina</taxon>
        <taxon>Pichiomycetes</taxon>
        <taxon>Pichiales</taxon>
        <taxon>Pichiaceae</taxon>
        <taxon>Pichia</taxon>
    </lineage>
</organism>
<proteinExistence type="predicted"/>
<evidence type="ECO:0000313" key="2">
    <source>
        <dbReference type="EMBL" id="TID26242.1"/>
    </source>
</evidence>
<gene>
    <name evidence="2" type="ORF">CANINC_002774</name>
</gene>
<keyword evidence="3" id="KW-1185">Reference proteome</keyword>
<sequence>MPETNKYITIAVYSSIYGKEDKTLLRQRQNKILFDSAGSTESLLGEQPLDSIQLMEQTCTIKLPEVEFLTYKKYGDDLEYEYEVQIIIDTHLINNIESTQLNSMKSDDLNLSQYQREHDEINELLQPYKRGITTEIVNSSDILTDLRTRTLLIPVKLTKNWTLIWIRFSKFIKLFEMIQIGTTLDESDRISYKSQQFLKWTIADLLSLDNPEDLIYNYSYVKMYGNEGIEDLNMIKVLQRIIKGYQDYGFNVNIENLPQINKEEIQGLWNKSRTRTLPFLELKDIQEINSLYLSKGARNNLPTPPPTRDVKKRSAELKLRSNFSTDGDGNLVKAYLPAKKVKPSVDASKAKRGRKPRDQILMKVTPNTNNFHITDYDKKIYVTLDNLSTIKETLDYDKKEMEDLVKLYTTIYDYVEAMLLDKWSKAREFSKNVPPNFEPPFLIYGPSQIEFEILKSDGIIATNSLKQKIKKYDVVLSTKTMRSLTSSRRWINQRFKFDPNLKEVYYTRDTNLIIPDYRDIPYIVLATHSYYGHMSADETFEVTHKNWYISRKMVQFIVSRCSKCQSNISLETSDSPSKLPTLHLKRSSPTPQQDIPVGTIASNETEKEVELTNE</sequence>
<dbReference type="AlphaFoldDB" id="A0A4T0X0B6"/>
<feature type="compositionally biased region" description="Basic and acidic residues" evidence="1">
    <location>
        <begin position="604"/>
        <end position="614"/>
    </location>
</feature>
<protein>
    <submittedName>
        <fullName evidence="2">Uncharacterized protein</fullName>
    </submittedName>
</protein>
<name>A0A4T0X0B6_9ASCO</name>
<accession>A0A4T0X0B6</accession>
<dbReference type="EMBL" id="SELW01000463">
    <property type="protein sequence ID" value="TID26242.1"/>
    <property type="molecule type" value="Genomic_DNA"/>
</dbReference>
<reference evidence="2 3" key="1">
    <citation type="journal article" date="2019" name="Front. Genet.">
        <title>Whole-Genome Sequencing of the Opportunistic Yeast Pathogen Candida inconspicua Uncovers Its Hybrid Origin.</title>
        <authorList>
            <person name="Mixao V."/>
            <person name="Hansen A.P."/>
            <person name="Saus E."/>
            <person name="Boekhout T."/>
            <person name="Lass-Florl C."/>
            <person name="Gabaldon T."/>
        </authorList>
    </citation>
    <scope>NUCLEOTIDE SEQUENCE [LARGE SCALE GENOMIC DNA]</scope>
    <source>
        <strain evidence="2 3">CBS 180</strain>
    </source>
</reference>
<comment type="caution">
    <text evidence="2">The sequence shown here is derived from an EMBL/GenBank/DDBJ whole genome shotgun (WGS) entry which is preliminary data.</text>
</comment>